<reference evidence="11" key="1">
    <citation type="submission" date="2010-05" db="EMBL/GenBank/DDBJ databases">
        <title>The draft genome of Desulfonatronospira thiodismutans ASO3-1.</title>
        <authorList>
            <consortium name="US DOE Joint Genome Institute (JGI-PGF)"/>
            <person name="Lucas S."/>
            <person name="Copeland A."/>
            <person name="Lapidus A."/>
            <person name="Cheng J.-F."/>
            <person name="Bruce D."/>
            <person name="Goodwin L."/>
            <person name="Pitluck S."/>
            <person name="Chertkov O."/>
            <person name="Brettin T."/>
            <person name="Detter J.C."/>
            <person name="Han C."/>
            <person name="Land M.L."/>
            <person name="Hauser L."/>
            <person name="Kyrpides N."/>
            <person name="Mikhailova N."/>
            <person name="Muyzer G."/>
            <person name="Woyke T."/>
        </authorList>
    </citation>
    <scope>NUCLEOTIDE SEQUENCE [LARGE SCALE GENOMIC DNA]</scope>
    <source>
        <strain evidence="11">ASO3-1</strain>
    </source>
</reference>
<keyword evidence="11" id="KW-0966">Cell projection</keyword>
<comment type="subunit">
    <text evidence="5">The basal body constitutes a major portion of the flagellar organelle and consists of four rings (L,P,S, and M) mounted on a central rod. The rod consists of about 26 subunits of FlgG in the distal portion, and FlgB, FlgC and FlgF are thought to build up the proximal portion of the rod with about 6 subunits each.</text>
</comment>
<evidence type="ECO:0000256" key="5">
    <source>
        <dbReference type="ARBA" id="ARBA00025933"/>
    </source>
</evidence>
<feature type="domain" description="Flagellar basal body rod protein N-terminal" evidence="8">
    <location>
        <begin position="7"/>
        <end position="35"/>
    </location>
</feature>
<feature type="domain" description="Flagellar hook protein FlgE/F/G-like D1" evidence="10">
    <location>
        <begin position="97"/>
        <end position="156"/>
    </location>
</feature>
<proteinExistence type="inferred from homology"/>
<comment type="caution">
    <text evidence="11">The sequence shown here is derived from an EMBL/GenBank/DDBJ whole genome shotgun (WGS) entry which is preliminary data.</text>
</comment>
<gene>
    <name evidence="11" type="ORF">Dthio_PD0530</name>
</gene>
<dbReference type="InterPro" id="IPR012834">
    <property type="entry name" value="FlgG_G_neg"/>
</dbReference>
<dbReference type="InterPro" id="IPR020013">
    <property type="entry name" value="Flagellar_FlgE/F/G"/>
</dbReference>
<comment type="similarity">
    <text evidence="2 7">Belongs to the flagella basal body rod proteins family.</text>
</comment>
<evidence type="ECO:0000259" key="10">
    <source>
        <dbReference type="Pfam" id="PF22692"/>
    </source>
</evidence>
<evidence type="ECO:0000313" key="12">
    <source>
        <dbReference type="Proteomes" id="UP000005496"/>
    </source>
</evidence>
<dbReference type="GO" id="GO:0071978">
    <property type="term" value="P:bacterial-type flagellum-dependent swarming motility"/>
    <property type="evidence" value="ECO:0007669"/>
    <property type="project" value="TreeGrafter"/>
</dbReference>
<dbReference type="Pfam" id="PF22692">
    <property type="entry name" value="LlgE_F_G_D1"/>
    <property type="match status" value="1"/>
</dbReference>
<evidence type="ECO:0000256" key="4">
    <source>
        <dbReference type="ARBA" id="ARBA00023143"/>
    </source>
</evidence>
<dbReference type="InterPro" id="IPR010930">
    <property type="entry name" value="Flg_bb/hook_C_dom"/>
</dbReference>
<keyword evidence="4 7" id="KW-0975">Bacterial flagellum</keyword>
<dbReference type="EMBL" id="ACJN02000003">
    <property type="protein sequence ID" value="EFI33204.1"/>
    <property type="molecule type" value="Genomic_DNA"/>
</dbReference>
<evidence type="ECO:0000256" key="3">
    <source>
        <dbReference type="ARBA" id="ARBA00017948"/>
    </source>
</evidence>
<accession>D6SR88</accession>
<evidence type="ECO:0000259" key="8">
    <source>
        <dbReference type="Pfam" id="PF00460"/>
    </source>
</evidence>
<evidence type="ECO:0000313" key="11">
    <source>
        <dbReference type="EMBL" id="EFI33204.1"/>
    </source>
</evidence>
<dbReference type="eggNOG" id="COG4786">
    <property type="taxonomic scope" value="Bacteria"/>
</dbReference>
<sequence>MMRSLWTAATGMAAQQMNIDVTSNNLANVNTDGFKKSQAQFEDLMYQTLKVAGTENLTGDRVPTGLQVGMGTNPLSVHKIFTQGDYKQTGNPLDLTIEGDGFFQVMANDEVRYTRAGSFKPDQDGRIVTANGYPLQPEFHIPEDTARVHVDEQGNIVCVDGDDNVIAEGEIPIYRFMNPAGLNSAGRNLYSETEASGPATEGVPGEENFGSIRSGALESSNVEIVDEMVNMIIGQRAYEINSKAIQTSDQMLQMANQMKR</sequence>
<feature type="domain" description="Flagellar basal-body/hook protein C-terminal" evidence="9">
    <location>
        <begin position="213"/>
        <end position="258"/>
    </location>
</feature>
<evidence type="ECO:0000256" key="7">
    <source>
        <dbReference type="RuleBase" id="RU362116"/>
    </source>
</evidence>
<dbReference type="InterPro" id="IPR037925">
    <property type="entry name" value="FlgE/F/G-like"/>
</dbReference>
<keyword evidence="11" id="KW-0969">Cilium</keyword>
<evidence type="ECO:0000256" key="1">
    <source>
        <dbReference type="ARBA" id="ARBA00004117"/>
    </source>
</evidence>
<dbReference type="NCBIfam" id="TIGR03506">
    <property type="entry name" value="FlgEFG_subfam"/>
    <property type="match status" value="2"/>
</dbReference>
<dbReference type="GO" id="GO:0009426">
    <property type="term" value="C:bacterial-type flagellum basal body, distal rod"/>
    <property type="evidence" value="ECO:0007669"/>
    <property type="project" value="UniProtKB-UniRule"/>
</dbReference>
<protein>
    <recommendedName>
        <fullName evidence="3 6">Flagellar basal-body rod protein FlgG</fullName>
    </recommendedName>
</protein>
<dbReference type="AlphaFoldDB" id="D6SR88"/>
<dbReference type="Pfam" id="PF00460">
    <property type="entry name" value="Flg_bb_rod"/>
    <property type="match status" value="1"/>
</dbReference>
<dbReference type="InterPro" id="IPR001444">
    <property type="entry name" value="Flag_bb_rod_N"/>
</dbReference>
<evidence type="ECO:0000259" key="9">
    <source>
        <dbReference type="Pfam" id="PF06429"/>
    </source>
</evidence>
<dbReference type="InterPro" id="IPR053967">
    <property type="entry name" value="LlgE_F_G-like_D1"/>
</dbReference>
<dbReference type="PROSITE" id="PS00588">
    <property type="entry name" value="FLAGELLA_BB_ROD"/>
    <property type="match status" value="1"/>
</dbReference>
<dbReference type="Proteomes" id="UP000005496">
    <property type="component" value="Unassembled WGS sequence"/>
</dbReference>
<keyword evidence="11" id="KW-0282">Flagellum</keyword>
<evidence type="ECO:0000256" key="6">
    <source>
        <dbReference type="NCBIfam" id="TIGR02488"/>
    </source>
</evidence>
<name>D6SR88_9BACT</name>
<dbReference type="NCBIfam" id="TIGR02488">
    <property type="entry name" value="flgG_G_neg"/>
    <property type="match status" value="1"/>
</dbReference>
<dbReference type="Pfam" id="PF06429">
    <property type="entry name" value="Flg_bbr_C"/>
    <property type="match status" value="1"/>
</dbReference>
<dbReference type="RefSeq" id="WP_008870562.1">
    <property type="nucleotide sequence ID" value="NZ_ACJN02000003.1"/>
</dbReference>
<comment type="subcellular location">
    <subcellularLocation>
        <location evidence="1 7">Bacterial flagellum basal body</location>
    </subcellularLocation>
</comment>
<dbReference type="InterPro" id="IPR019776">
    <property type="entry name" value="Flagellar_basal_body_rod_CS"/>
</dbReference>
<keyword evidence="12" id="KW-1185">Reference proteome</keyword>
<dbReference type="PANTHER" id="PTHR30435:SF19">
    <property type="entry name" value="FLAGELLAR BASAL-BODY ROD PROTEIN FLGG"/>
    <property type="match status" value="1"/>
</dbReference>
<evidence type="ECO:0000256" key="2">
    <source>
        <dbReference type="ARBA" id="ARBA00009677"/>
    </source>
</evidence>
<organism evidence="11 12">
    <name type="scientific">Desulfonatronospira thiodismutans ASO3-1</name>
    <dbReference type="NCBI Taxonomy" id="555779"/>
    <lineage>
        <taxon>Bacteria</taxon>
        <taxon>Pseudomonadati</taxon>
        <taxon>Thermodesulfobacteriota</taxon>
        <taxon>Desulfovibrionia</taxon>
        <taxon>Desulfovibrionales</taxon>
        <taxon>Desulfonatronovibrionaceae</taxon>
        <taxon>Desulfonatronospira</taxon>
    </lineage>
</organism>
<dbReference type="SUPFAM" id="SSF117143">
    <property type="entry name" value="Flagellar hook protein flgE"/>
    <property type="match status" value="1"/>
</dbReference>
<dbReference type="OrthoDB" id="9804559at2"/>
<dbReference type="PANTHER" id="PTHR30435">
    <property type="entry name" value="FLAGELLAR PROTEIN"/>
    <property type="match status" value="1"/>
</dbReference>